<protein>
    <submittedName>
        <fullName evidence="2">Uncharacterized protein</fullName>
    </submittedName>
</protein>
<dbReference type="Proteomes" id="UP000653305">
    <property type="component" value="Unassembled WGS sequence"/>
</dbReference>
<proteinExistence type="predicted"/>
<evidence type="ECO:0000313" key="3">
    <source>
        <dbReference type="Proteomes" id="UP000653305"/>
    </source>
</evidence>
<evidence type="ECO:0000256" key="1">
    <source>
        <dbReference type="SAM" id="MobiDB-lite"/>
    </source>
</evidence>
<keyword evidence="3" id="KW-1185">Reference proteome</keyword>
<organism evidence="2 3">
    <name type="scientific">Phtheirospermum japonicum</name>
    <dbReference type="NCBI Taxonomy" id="374723"/>
    <lineage>
        <taxon>Eukaryota</taxon>
        <taxon>Viridiplantae</taxon>
        <taxon>Streptophyta</taxon>
        <taxon>Embryophyta</taxon>
        <taxon>Tracheophyta</taxon>
        <taxon>Spermatophyta</taxon>
        <taxon>Magnoliopsida</taxon>
        <taxon>eudicotyledons</taxon>
        <taxon>Gunneridae</taxon>
        <taxon>Pentapetalae</taxon>
        <taxon>asterids</taxon>
        <taxon>lamiids</taxon>
        <taxon>Lamiales</taxon>
        <taxon>Orobanchaceae</taxon>
        <taxon>Orobanchaceae incertae sedis</taxon>
        <taxon>Phtheirospermum</taxon>
    </lineage>
</organism>
<reference evidence="2" key="1">
    <citation type="submission" date="2020-07" db="EMBL/GenBank/DDBJ databases">
        <title>Ethylene signaling mediates host invasion by parasitic plants.</title>
        <authorList>
            <person name="Yoshida S."/>
        </authorList>
    </citation>
    <scope>NUCLEOTIDE SEQUENCE</scope>
    <source>
        <strain evidence="2">Okayama</strain>
    </source>
</reference>
<name>A0A830C509_9LAMI</name>
<dbReference type="AlphaFoldDB" id="A0A830C509"/>
<gene>
    <name evidence="2" type="ORF">PHJA_001470600</name>
</gene>
<feature type="region of interest" description="Disordered" evidence="1">
    <location>
        <begin position="27"/>
        <end position="50"/>
    </location>
</feature>
<evidence type="ECO:0000313" key="2">
    <source>
        <dbReference type="EMBL" id="GFP93262.1"/>
    </source>
</evidence>
<comment type="caution">
    <text evidence="2">The sequence shown here is derived from an EMBL/GenBank/DDBJ whole genome shotgun (WGS) entry which is preliminary data.</text>
</comment>
<sequence length="106" mass="11699">MSHSDTIPLHPSSQSDIDEIENLIHSYPSSVSPHVPRRPHEPPSPSPPIPFHLRLHSYPPICPRPPFPNLRMSPQLPNLQFRLHVDPQTAAAVVLPGPGSARPPTL</sequence>
<accession>A0A830C509</accession>
<dbReference type="EMBL" id="BMAC01000307">
    <property type="protein sequence ID" value="GFP93262.1"/>
    <property type="molecule type" value="Genomic_DNA"/>
</dbReference>